<dbReference type="RefSeq" id="WP_146285231.1">
    <property type="nucleotide sequence ID" value="NZ_BMLP01000001.1"/>
</dbReference>
<evidence type="ECO:0000259" key="3">
    <source>
        <dbReference type="SMART" id="SM00822"/>
    </source>
</evidence>
<dbReference type="InterPro" id="IPR002347">
    <property type="entry name" value="SDR_fam"/>
</dbReference>
<protein>
    <submittedName>
        <fullName evidence="4">Short-chain dehydrogenase</fullName>
    </submittedName>
</protein>
<dbReference type="PROSITE" id="PS00061">
    <property type="entry name" value="ADH_SHORT"/>
    <property type="match status" value="1"/>
</dbReference>
<name>A0A917YHH6_9RHOB</name>
<dbReference type="Pfam" id="PF00106">
    <property type="entry name" value="adh_short"/>
    <property type="match status" value="1"/>
</dbReference>
<keyword evidence="5" id="KW-1185">Reference proteome</keyword>
<comment type="caution">
    <text evidence="4">The sequence shown here is derived from an EMBL/GenBank/DDBJ whole genome shotgun (WGS) entry which is preliminary data.</text>
</comment>
<dbReference type="OrthoDB" id="335726at2"/>
<dbReference type="GO" id="GO:0016020">
    <property type="term" value="C:membrane"/>
    <property type="evidence" value="ECO:0007669"/>
    <property type="project" value="TreeGrafter"/>
</dbReference>
<dbReference type="PANTHER" id="PTHR44196">
    <property type="entry name" value="DEHYDROGENASE/REDUCTASE SDR FAMILY MEMBER 7B"/>
    <property type="match status" value="1"/>
</dbReference>
<dbReference type="InterPro" id="IPR036291">
    <property type="entry name" value="NAD(P)-bd_dom_sf"/>
</dbReference>
<dbReference type="GO" id="GO:0016491">
    <property type="term" value="F:oxidoreductase activity"/>
    <property type="evidence" value="ECO:0007669"/>
    <property type="project" value="UniProtKB-KW"/>
</dbReference>
<evidence type="ECO:0000313" key="4">
    <source>
        <dbReference type="EMBL" id="GGO27957.1"/>
    </source>
</evidence>
<dbReference type="EMBL" id="BMLP01000001">
    <property type="protein sequence ID" value="GGO27957.1"/>
    <property type="molecule type" value="Genomic_DNA"/>
</dbReference>
<sequence>MTKYTLNGRRYWLVGASEGLGAALAEAMSQRGARLVLSSRRADALEAVARPLGAEVVPMDVADPASVAAAAAQVGEVDGLVWLAAVYWPMRAQDWDTEKVVAMCDINLTGCARVLGAVLPGMMARNEGHVVLTGSLSGFRGLPGAVGYGASKAGVMSLAETLRADLAHTGVRIQLANPGFIRTRLTAMNDFAMPQLMEPAQAADQIIRLMESGRFSRSFPTPFQWLLRGSAFLPEWLYYKLVAAKDKKPST</sequence>
<dbReference type="InterPro" id="IPR020904">
    <property type="entry name" value="Sc_DH/Rdtase_CS"/>
</dbReference>
<dbReference type="PRINTS" id="PR00081">
    <property type="entry name" value="GDHRDH"/>
</dbReference>
<proteinExistence type="inferred from homology"/>
<dbReference type="AlphaFoldDB" id="A0A917YHH6"/>
<keyword evidence="2" id="KW-0560">Oxidoreductase</keyword>
<dbReference type="Proteomes" id="UP000598196">
    <property type="component" value="Unassembled WGS sequence"/>
</dbReference>
<dbReference type="PANTHER" id="PTHR44196:SF1">
    <property type="entry name" value="DEHYDROGENASE_REDUCTASE SDR FAMILY MEMBER 7B"/>
    <property type="match status" value="1"/>
</dbReference>
<organism evidence="4 5">
    <name type="scientific">Gemmobacter aquaticus</name>
    <dbReference type="NCBI Taxonomy" id="490185"/>
    <lineage>
        <taxon>Bacteria</taxon>
        <taxon>Pseudomonadati</taxon>
        <taxon>Pseudomonadota</taxon>
        <taxon>Alphaproteobacteria</taxon>
        <taxon>Rhodobacterales</taxon>
        <taxon>Paracoccaceae</taxon>
        <taxon>Gemmobacter</taxon>
    </lineage>
</organism>
<dbReference type="InterPro" id="IPR057326">
    <property type="entry name" value="KR_dom"/>
</dbReference>
<reference evidence="4 5" key="1">
    <citation type="journal article" date="2014" name="Int. J. Syst. Evol. Microbiol.">
        <title>Complete genome sequence of Corynebacterium casei LMG S-19264T (=DSM 44701T), isolated from a smear-ripened cheese.</title>
        <authorList>
            <consortium name="US DOE Joint Genome Institute (JGI-PGF)"/>
            <person name="Walter F."/>
            <person name="Albersmeier A."/>
            <person name="Kalinowski J."/>
            <person name="Ruckert C."/>
        </authorList>
    </citation>
    <scope>NUCLEOTIDE SEQUENCE [LARGE SCALE GENOMIC DNA]</scope>
    <source>
        <strain evidence="4 5">CGMCC 1.7029</strain>
    </source>
</reference>
<dbReference type="SMART" id="SM00822">
    <property type="entry name" value="PKS_KR"/>
    <property type="match status" value="1"/>
</dbReference>
<accession>A0A917YHH6</accession>
<dbReference type="Gene3D" id="3.40.50.720">
    <property type="entry name" value="NAD(P)-binding Rossmann-like Domain"/>
    <property type="match status" value="1"/>
</dbReference>
<evidence type="ECO:0000313" key="5">
    <source>
        <dbReference type="Proteomes" id="UP000598196"/>
    </source>
</evidence>
<comment type="similarity">
    <text evidence="1">Belongs to the short-chain dehydrogenases/reductases (SDR) family.</text>
</comment>
<evidence type="ECO:0000256" key="2">
    <source>
        <dbReference type="ARBA" id="ARBA00023002"/>
    </source>
</evidence>
<evidence type="ECO:0000256" key="1">
    <source>
        <dbReference type="ARBA" id="ARBA00006484"/>
    </source>
</evidence>
<gene>
    <name evidence="4" type="ORF">GCM10010991_10260</name>
</gene>
<feature type="domain" description="Ketoreductase" evidence="3">
    <location>
        <begin position="9"/>
        <end position="184"/>
    </location>
</feature>
<dbReference type="SUPFAM" id="SSF51735">
    <property type="entry name" value="NAD(P)-binding Rossmann-fold domains"/>
    <property type="match status" value="1"/>
</dbReference>